<proteinExistence type="inferred from homology"/>
<dbReference type="AlphaFoldDB" id="A0A3E4QX91"/>
<evidence type="ECO:0000313" key="13">
    <source>
        <dbReference type="Proteomes" id="UP000260943"/>
    </source>
</evidence>
<feature type="transmembrane region" description="Helical" evidence="9">
    <location>
        <begin position="414"/>
        <end position="432"/>
    </location>
</feature>
<dbReference type="InterPro" id="IPR010065">
    <property type="entry name" value="AA_ABC_transptr_permease_3TM"/>
</dbReference>
<reference evidence="12 13" key="1">
    <citation type="submission" date="2018-08" db="EMBL/GenBank/DDBJ databases">
        <title>A genome reference for cultivated species of the human gut microbiota.</title>
        <authorList>
            <person name="Zou Y."/>
            <person name="Xue W."/>
            <person name="Luo G."/>
        </authorList>
    </citation>
    <scope>NUCLEOTIDE SEQUENCE [LARGE SCALE GENOMIC DNA]</scope>
    <source>
        <strain evidence="12 13">TF08-14</strain>
    </source>
</reference>
<keyword evidence="7 9" id="KW-1133">Transmembrane helix</keyword>
<dbReference type="Pfam" id="PF00528">
    <property type="entry name" value="BPD_transp_1"/>
    <property type="match status" value="1"/>
</dbReference>
<accession>A0A3E4QX91</accession>
<dbReference type="PANTHER" id="PTHR30614:SF20">
    <property type="entry name" value="GLUTAMINE TRANSPORT SYSTEM PERMEASE PROTEIN GLNP"/>
    <property type="match status" value="1"/>
</dbReference>
<keyword evidence="5 9" id="KW-0812">Transmembrane</keyword>
<evidence type="ECO:0000256" key="5">
    <source>
        <dbReference type="ARBA" id="ARBA00022692"/>
    </source>
</evidence>
<evidence type="ECO:0000256" key="6">
    <source>
        <dbReference type="ARBA" id="ARBA00022970"/>
    </source>
</evidence>
<feature type="transmembrane region" description="Helical" evidence="9">
    <location>
        <begin position="243"/>
        <end position="272"/>
    </location>
</feature>
<dbReference type="RefSeq" id="WP_117679074.1">
    <property type="nucleotide sequence ID" value="NZ_QSRJ01000002.1"/>
</dbReference>
<comment type="similarity">
    <text evidence="2">Belongs to the binding-protein-dependent transport system permease family. HisMQ subfamily.</text>
</comment>
<feature type="region of interest" description="Disordered" evidence="10">
    <location>
        <begin position="447"/>
        <end position="476"/>
    </location>
</feature>
<dbReference type="GO" id="GO:0006865">
    <property type="term" value="P:amino acid transport"/>
    <property type="evidence" value="ECO:0007669"/>
    <property type="project" value="UniProtKB-KW"/>
</dbReference>
<keyword evidence="4" id="KW-1003">Cell membrane</keyword>
<keyword evidence="8 9" id="KW-0472">Membrane</keyword>
<dbReference type="GO" id="GO:0043190">
    <property type="term" value="C:ATP-binding cassette (ABC) transporter complex"/>
    <property type="evidence" value="ECO:0007669"/>
    <property type="project" value="InterPro"/>
</dbReference>
<feature type="domain" description="ABC transmembrane type-1" evidence="11">
    <location>
        <begin position="248"/>
        <end position="435"/>
    </location>
</feature>
<dbReference type="Proteomes" id="UP000260943">
    <property type="component" value="Unassembled WGS sequence"/>
</dbReference>
<keyword evidence="6" id="KW-0029">Amino-acid transport</keyword>
<protein>
    <submittedName>
        <fullName evidence="12">Amino acid ABC transporter permease</fullName>
    </submittedName>
</protein>
<dbReference type="SUPFAM" id="SSF161098">
    <property type="entry name" value="MetI-like"/>
    <property type="match status" value="1"/>
</dbReference>
<keyword evidence="3 9" id="KW-0813">Transport</keyword>
<feature type="transmembrane region" description="Helical" evidence="9">
    <location>
        <begin position="284"/>
        <end position="305"/>
    </location>
</feature>
<feature type="transmembrane region" description="Helical" evidence="9">
    <location>
        <begin position="317"/>
        <end position="336"/>
    </location>
</feature>
<dbReference type="EMBL" id="QSRJ01000002">
    <property type="protein sequence ID" value="RGL11727.1"/>
    <property type="molecule type" value="Genomic_DNA"/>
</dbReference>
<dbReference type="NCBIfam" id="TIGR01726">
    <property type="entry name" value="HEQRo_perm_3TM"/>
    <property type="match status" value="1"/>
</dbReference>
<sequence>MEIRGTSRFDAIRRGSACRGACSKDARRKDILVRMRSLGTTVLACVALAACLAVTVAPIQAQALEVEKLTCRPNGDSGSDVLGGTETRITWEVQADADEALKGLSITVPAGTTYTTEDLRVTMLSGEDLMDREFIEPKMEEDGETLRLTFPQAAPAGRFFRLELYGVVFPAAGGDMQCTGTYTLEDGSEHDVEGIPAVTVKGVTPFDQFKTFLEEQAWVQAWNSNTFLRLFFNPVLIVSSLPIIFTGFLMSLAIVLVAFPLAIPFGFIFALMRISKSRILRAIAGVYVNLIRGTPAFLQIYIAFFGLPLAGINIDNYALGVIVMAMNSAAYLCEIFRAGIQSIPKGQSEAARSLGMSATQTMVSIIIPQTFRNVIPTLTSEFILLYKDTSLLAAVGVMEIVMYAKTIVATTGSITPYVVAALFYLVVTLPLARVVSMLEARLTGATAGTNAGPTGKKPQKSAGTVVPTPPDHIAGL</sequence>
<evidence type="ECO:0000259" key="11">
    <source>
        <dbReference type="PROSITE" id="PS50928"/>
    </source>
</evidence>
<gene>
    <name evidence="12" type="ORF">DXC81_02815</name>
</gene>
<evidence type="ECO:0000256" key="10">
    <source>
        <dbReference type="SAM" id="MobiDB-lite"/>
    </source>
</evidence>
<dbReference type="PANTHER" id="PTHR30614">
    <property type="entry name" value="MEMBRANE COMPONENT OF AMINO ACID ABC TRANSPORTER"/>
    <property type="match status" value="1"/>
</dbReference>
<comment type="subcellular location">
    <subcellularLocation>
        <location evidence="1 9">Cell membrane</location>
        <topology evidence="1 9">Multi-pass membrane protein</topology>
    </subcellularLocation>
</comment>
<organism evidence="12 13">
    <name type="scientific">Collinsella tanakaei</name>
    <dbReference type="NCBI Taxonomy" id="626935"/>
    <lineage>
        <taxon>Bacteria</taxon>
        <taxon>Bacillati</taxon>
        <taxon>Actinomycetota</taxon>
        <taxon>Coriobacteriia</taxon>
        <taxon>Coriobacteriales</taxon>
        <taxon>Coriobacteriaceae</taxon>
        <taxon>Collinsella</taxon>
    </lineage>
</organism>
<evidence type="ECO:0000256" key="9">
    <source>
        <dbReference type="RuleBase" id="RU363032"/>
    </source>
</evidence>
<dbReference type="Gene3D" id="1.10.3720.10">
    <property type="entry name" value="MetI-like"/>
    <property type="match status" value="1"/>
</dbReference>
<evidence type="ECO:0000256" key="7">
    <source>
        <dbReference type="ARBA" id="ARBA00022989"/>
    </source>
</evidence>
<dbReference type="InterPro" id="IPR000515">
    <property type="entry name" value="MetI-like"/>
</dbReference>
<dbReference type="GO" id="GO:0022857">
    <property type="term" value="F:transmembrane transporter activity"/>
    <property type="evidence" value="ECO:0007669"/>
    <property type="project" value="InterPro"/>
</dbReference>
<name>A0A3E4QX91_9ACTN</name>
<dbReference type="InterPro" id="IPR035906">
    <property type="entry name" value="MetI-like_sf"/>
</dbReference>
<dbReference type="PROSITE" id="PS50928">
    <property type="entry name" value="ABC_TM1"/>
    <property type="match status" value="1"/>
</dbReference>
<evidence type="ECO:0000256" key="1">
    <source>
        <dbReference type="ARBA" id="ARBA00004651"/>
    </source>
</evidence>
<dbReference type="InterPro" id="IPR043429">
    <property type="entry name" value="ArtM/GltK/GlnP/TcyL/YhdX-like"/>
</dbReference>
<evidence type="ECO:0000256" key="8">
    <source>
        <dbReference type="ARBA" id="ARBA00023136"/>
    </source>
</evidence>
<evidence type="ECO:0000256" key="4">
    <source>
        <dbReference type="ARBA" id="ARBA00022475"/>
    </source>
</evidence>
<evidence type="ECO:0000256" key="3">
    <source>
        <dbReference type="ARBA" id="ARBA00022448"/>
    </source>
</evidence>
<evidence type="ECO:0000313" key="12">
    <source>
        <dbReference type="EMBL" id="RGL11727.1"/>
    </source>
</evidence>
<feature type="transmembrane region" description="Helical" evidence="9">
    <location>
        <begin position="390"/>
        <end position="408"/>
    </location>
</feature>
<dbReference type="CDD" id="cd06261">
    <property type="entry name" value="TM_PBP2"/>
    <property type="match status" value="1"/>
</dbReference>
<comment type="caution">
    <text evidence="12">The sequence shown here is derived from an EMBL/GenBank/DDBJ whole genome shotgun (WGS) entry which is preliminary data.</text>
</comment>
<feature type="transmembrane region" description="Helical" evidence="9">
    <location>
        <begin position="37"/>
        <end position="59"/>
    </location>
</feature>
<evidence type="ECO:0000256" key="2">
    <source>
        <dbReference type="ARBA" id="ARBA00010072"/>
    </source>
</evidence>